<keyword evidence="10" id="KW-1185">Reference proteome</keyword>
<evidence type="ECO:0000313" key="10">
    <source>
        <dbReference type="Proteomes" id="UP001231924"/>
    </source>
</evidence>
<dbReference type="Pfam" id="PF00925">
    <property type="entry name" value="GTP_cyclohydro2"/>
    <property type="match status" value="1"/>
</dbReference>
<dbReference type="EC" id="4.1.99.12" evidence="5"/>
<proteinExistence type="inferred from homology"/>
<dbReference type="Pfam" id="PF00926">
    <property type="entry name" value="DHBP_synthase"/>
    <property type="match status" value="1"/>
</dbReference>
<evidence type="ECO:0000256" key="7">
    <source>
        <dbReference type="ARBA" id="ARBA00022723"/>
    </source>
</evidence>
<evidence type="ECO:0000256" key="3">
    <source>
        <dbReference type="ARBA" id="ARBA00004904"/>
    </source>
</evidence>
<comment type="caution">
    <text evidence="9">The sequence shown here is derived from an EMBL/GenBank/DDBJ whole genome shotgun (WGS) entry which is preliminary data.</text>
</comment>
<dbReference type="InterPro" id="IPR032677">
    <property type="entry name" value="GTP_cyclohydro_II"/>
</dbReference>
<organism evidence="9 10">
    <name type="scientific">Actinomycetospora termitidis</name>
    <dbReference type="NCBI Taxonomy" id="3053470"/>
    <lineage>
        <taxon>Bacteria</taxon>
        <taxon>Bacillati</taxon>
        <taxon>Actinomycetota</taxon>
        <taxon>Actinomycetes</taxon>
        <taxon>Pseudonocardiales</taxon>
        <taxon>Pseudonocardiaceae</taxon>
        <taxon>Actinomycetospora</taxon>
    </lineage>
</organism>
<evidence type="ECO:0000256" key="6">
    <source>
        <dbReference type="ARBA" id="ARBA00022619"/>
    </source>
</evidence>
<protein>
    <recommendedName>
        <fullName evidence="5">3,4-dihydroxy-2-butanone-4-phosphate synthase</fullName>
        <ecNumber evidence="5">4.1.99.12</ecNumber>
    </recommendedName>
</protein>
<keyword evidence="7" id="KW-0479">Metal-binding</keyword>
<dbReference type="PIRSF" id="PIRSF001259">
    <property type="entry name" value="RibA"/>
    <property type="match status" value="1"/>
</dbReference>
<evidence type="ECO:0000256" key="2">
    <source>
        <dbReference type="ARBA" id="ARBA00002284"/>
    </source>
</evidence>
<name>A0ABT7M7P3_9PSEU</name>
<dbReference type="Proteomes" id="UP001231924">
    <property type="component" value="Unassembled WGS sequence"/>
</dbReference>
<comment type="catalytic activity">
    <reaction evidence="1">
        <text>D-ribulose 5-phosphate = (2S)-2-hydroxy-3-oxobutyl phosphate + formate + H(+)</text>
        <dbReference type="Rhea" id="RHEA:18457"/>
        <dbReference type="ChEBI" id="CHEBI:15378"/>
        <dbReference type="ChEBI" id="CHEBI:15740"/>
        <dbReference type="ChEBI" id="CHEBI:58121"/>
        <dbReference type="ChEBI" id="CHEBI:58830"/>
        <dbReference type="EC" id="4.1.99.12"/>
    </reaction>
</comment>
<gene>
    <name evidence="9" type="ORF">QRT03_08760</name>
</gene>
<reference evidence="9 10" key="1">
    <citation type="submission" date="2023-06" db="EMBL/GenBank/DDBJ databases">
        <title>Actinomycetospora Odt1-22.</title>
        <authorList>
            <person name="Supong K."/>
        </authorList>
    </citation>
    <scope>NUCLEOTIDE SEQUENCE [LARGE SCALE GENOMIC DNA]</scope>
    <source>
        <strain evidence="9 10">Odt1-22</strain>
    </source>
</reference>
<dbReference type="InterPro" id="IPR036144">
    <property type="entry name" value="RibA-like_sf"/>
</dbReference>
<dbReference type="Gene3D" id="3.40.50.10990">
    <property type="entry name" value="GTP cyclohydrolase II"/>
    <property type="match status" value="1"/>
</dbReference>
<evidence type="ECO:0000256" key="4">
    <source>
        <dbReference type="ARBA" id="ARBA00005520"/>
    </source>
</evidence>
<dbReference type="SUPFAM" id="SSF142695">
    <property type="entry name" value="RibA-like"/>
    <property type="match status" value="1"/>
</dbReference>
<keyword evidence="6" id="KW-0686">Riboflavin biosynthesis</keyword>
<dbReference type="Gene3D" id="3.90.870.10">
    <property type="entry name" value="DHBP synthase"/>
    <property type="match status" value="1"/>
</dbReference>
<dbReference type="PANTHER" id="PTHR21327:SF18">
    <property type="entry name" value="3,4-DIHYDROXY-2-BUTANONE 4-PHOSPHATE SYNTHASE"/>
    <property type="match status" value="1"/>
</dbReference>
<dbReference type="InterPro" id="IPR017945">
    <property type="entry name" value="DHBP_synth_RibB-like_a/b_dom"/>
</dbReference>
<feature type="domain" description="GTP cyclohydrolase II" evidence="8">
    <location>
        <begin position="213"/>
        <end position="354"/>
    </location>
</feature>
<dbReference type="PANTHER" id="PTHR21327">
    <property type="entry name" value="GTP CYCLOHYDROLASE II-RELATED"/>
    <property type="match status" value="1"/>
</dbReference>
<evidence type="ECO:0000313" key="9">
    <source>
        <dbReference type="EMBL" id="MDL5156042.1"/>
    </source>
</evidence>
<comment type="similarity">
    <text evidence="4">In the N-terminal section; belongs to the DHBP synthase family.</text>
</comment>
<dbReference type="SUPFAM" id="SSF55821">
    <property type="entry name" value="YrdC/RibB"/>
    <property type="match status" value="1"/>
</dbReference>
<evidence type="ECO:0000256" key="1">
    <source>
        <dbReference type="ARBA" id="ARBA00000141"/>
    </source>
</evidence>
<dbReference type="InterPro" id="IPR000422">
    <property type="entry name" value="DHBP_synthase_RibB"/>
</dbReference>
<sequence>MSIDITTRRRTPSSVLSAIDAIAAGRAVVLVDEQHDSADLVFAAATAGTAVTAFTVRHSGGFLEVALDDADCRRLRLTAAAGGGSAQRVSVDLRRPGTGISAADRAATMAALADPERTHGDFTRPGHVVPLRAEPGGLLLSRGRAEAAADLVDMAGLPSGAGLAALVSPEQPWEMADHGAARTFAAEHDLAVVSIGELHAHRLAGRPLVVREATVGLPTALGPFEVVAYRAVDDSATHVVMRSGDLAGLFPVPVHVHHECLTGDMLGSTACACGTALTDAMTTVKEEGRGLVVYLRPSGTVRGCGLLDDPDDSDLAAITAAVLKDLDVARVRLLHGAATLAASLHAAGVEVVDAAPGALAG</sequence>
<evidence type="ECO:0000259" key="8">
    <source>
        <dbReference type="Pfam" id="PF00925"/>
    </source>
</evidence>
<evidence type="ECO:0000256" key="5">
    <source>
        <dbReference type="ARBA" id="ARBA00012153"/>
    </source>
</evidence>
<comment type="function">
    <text evidence="2">Catalyzes the conversion of D-ribulose 5-phosphate to formate and 3,4-dihydroxy-2-butanone 4-phosphate.</text>
</comment>
<dbReference type="EMBL" id="JASVWF010000002">
    <property type="protein sequence ID" value="MDL5156042.1"/>
    <property type="molecule type" value="Genomic_DNA"/>
</dbReference>
<accession>A0ABT7M7P3</accession>
<comment type="pathway">
    <text evidence="3">Cofactor biosynthesis; riboflavin biosynthesis; 2-hydroxy-3-oxobutyl phosphate from D-ribulose 5-phosphate: step 1/1.</text>
</comment>
<dbReference type="RefSeq" id="WP_286052277.1">
    <property type="nucleotide sequence ID" value="NZ_JASVWF010000002.1"/>
</dbReference>